<dbReference type="SMART" id="SM01091">
    <property type="entry name" value="CorC_HlyC"/>
    <property type="match status" value="1"/>
</dbReference>
<dbReference type="InterPro" id="IPR046342">
    <property type="entry name" value="CBS_dom_sf"/>
</dbReference>
<dbReference type="AlphaFoldDB" id="A0A2U1S6U0"/>
<feature type="transmembrane region" description="Helical" evidence="9">
    <location>
        <begin position="6"/>
        <end position="29"/>
    </location>
</feature>
<dbReference type="PROSITE" id="PS51846">
    <property type="entry name" value="CNNM"/>
    <property type="match status" value="1"/>
</dbReference>
<dbReference type="InterPro" id="IPR044751">
    <property type="entry name" value="Ion_transp-like_CBS"/>
</dbReference>
<name>A0A2U1S6U0_9EURY</name>
<keyword evidence="4" id="KW-0677">Repeat</keyword>
<keyword evidence="5 9" id="KW-1133">Transmembrane helix</keyword>
<evidence type="ECO:0000256" key="4">
    <source>
        <dbReference type="ARBA" id="ARBA00022737"/>
    </source>
</evidence>
<evidence type="ECO:0000256" key="8">
    <source>
        <dbReference type="PROSITE-ProRule" id="PRU00703"/>
    </source>
</evidence>
<dbReference type="InterPro" id="IPR000644">
    <property type="entry name" value="CBS_dom"/>
</dbReference>
<dbReference type="InterPro" id="IPR036318">
    <property type="entry name" value="FAD-bd_PCMH-like_sf"/>
</dbReference>
<dbReference type="PROSITE" id="PS51371">
    <property type="entry name" value="CBS"/>
    <property type="match status" value="2"/>
</dbReference>
<dbReference type="InterPro" id="IPR002550">
    <property type="entry name" value="CNNM"/>
</dbReference>
<comment type="subcellular location">
    <subcellularLocation>
        <location evidence="1">Cell membrane</location>
        <topology evidence="1">Multi-pass membrane protein</topology>
    </subcellularLocation>
</comment>
<gene>
    <name evidence="12" type="primary">corC</name>
    <name evidence="12" type="ORF">MBBWO_06510</name>
</gene>
<reference evidence="12 13" key="1">
    <citation type="submission" date="2017-03" db="EMBL/GenBank/DDBJ databases">
        <title>Genome sequence of Methanobrevibacter wosei.</title>
        <authorList>
            <person name="Poehlein A."/>
            <person name="Seedorf H."/>
            <person name="Daniel R."/>
        </authorList>
    </citation>
    <scope>NUCLEOTIDE SEQUENCE [LARGE SCALE GENOMIC DNA]</scope>
    <source>
        <strain evidence="12 13">DSM 11979</strain>
    </source>
</reference>
<dbReference type="Gene3D" id="3.10.580.10">
    <property type="entry name" value="CBS-domain"/>
    <property type="match status" value="1"/>
</dbReference>
<dbReference type="InterPro" id="IPR051676">
    <property type="entry name" value="UPF0053_domain"/>
</dbReference>
<dbReference type="InterPro" id="IPR005170">
    <property type="entry name" value="Transptr-assoc_dom"/>
</dbReference>
<dbReference type="SUPFAM" id="SSF54631">
    <property type="entry name" value="CBS-domain pair"/>
    <property type="match status" value="1"/>
</dbReference>
<sequence>MYETIISIVIIVVLIVVNGIFSMSELAVVSSRKGKLQKMYNDGKKHAKTAIDLMENPNQFLSTIQIGITLIGILTGAFGGATLSDPLNAIISPYIPYSEIVSTIVVVIITTYLSLVVGELVPKRVALNNPENIAVKVAKWMKLLSKASGPFVVILSKSTNGLLRLMGISHEENNAITEEEIELMIEEGRVEGTIEKEEEDIIKRVFKLDDQKVDMIMTPRNEIVWIDLEDTPEENQNKIIESKRSIFPVASGELDDFIGVVQAKDILSVLFKEEDLEIEDIIKDPLVVPENLEALELVKQFKENKEYVHMSLVVDEFGSLTGLITLNDLLEGIVGDIPGIDETDDPIAIKRNDDSWLIDGRYQIDRFKELFDFDGEFPDEKEDNFTTIAGFILSYCGKIPTDGETFKWDRFCFEIMDMDGHQIDKILVTDLGDKPKYENNEEGETD</sequence>
<keyword evidence="13" id="KW-1185">Reference proteome</keyword>
<dbReference type="PANTHER" id="PTHR43099:SF5">
    <property type="entry name" value="HLYC_CORC FAMILY TRANSPORTER"/>
    <property type="match status" value="1"/>
</dbReference>
<evidence type="ECO:0000256" key="5">
    <source>
        <dbReference type="ARBA" id="ARBA00022989"/>
    </source>
</evidence>
<dbReference type="Pfam" id="PF00571">
    <property type="entry name" value="CBS"/>
    <property type="match status" value="1"/>
</dbReference>
<dbReference type="CDD" id="cd04590">
    <property type="entry name" value="CBS_pair_CorC_HlyC_assoc"/>
    <property type="match status" value="1"/>
</dbReference>
<dbReference type="RefSeq" id="WP_116669455.1">
    <property type="nucleotide sequence ID" value="NZ_CASEFK010000019.1"/>
</dbReference>
<dbReference type="Pfam" id="PF03471">
    <property type="entry name" value="CorC_HlyC"/>
    <property type="match status" value="1"/>
</dbReference>
<dbReference type="GO" id="GO:0050660">
    <property type="term" value="F:flavin adenine dinucleotide binding"/>
    <property type="evidence" value="ECO:0007669"/>
    <property type="project" value="InterPro"/>
</dbReference>
<keyword evidence="3 9" id="KW-0812">Transmembrane</keyword>
<evidence type="ECO:0000256" key="9">
    <source>
        <dbReference type="SAM" id="Phobius"/>
    </source>
</evidence>
<evidence type="ECO:0000256" key="7">
    <source>
        <dbReference type="ARBA" id="ARBA00023136"/>
    </source>
</evidence>
<dbReference type="Pfam" id="PF01595">
    <property type="entry name" value="CNNM"/>
    <property type="match status" value="1"/>
</dbReference>
<evidence type="ECO:0000256" key="2">
    <source>
        <dbReference type="ARBA" id="ARBA00022475"/>
    </source>
</evidence>
<feature type="transmembrane region" description="Helical" evidence="9">
    <location>
        <begin position="60"/>
        <end position="80"/>
    </location>
</feature>
<evidence type="ECO:0000259" key="10">
    <source>
        <dbReference type="PROSITE" id="PS51371"/>
    </source>
</evidence>
<dbReference type="OrthoDB" id="53218at2157"/>
<dbReference type="GO" id="GO:0005886">
    <property type="term" value="C:plasma membrane"/>
    <property type="evidence" value="ECO:0007669"/>
    <property type="project" value="UniProtKB-SubCell"/>
</dbReference>
<organism evidence="12 13">
    <name type="scientific">Methanobrevibacter woesei</name>
    <dbReference type="NCBI Taxonomy" id="190976"/>
    <lineage>
        <taxon>Archaea</taxon>
        <taxon>Methanobacteriati</taxon>
        <taxon>Methanobacteriota</taxon>
        <taxon>Methanomada group</taxon>
        <taxon>Methanobacteria</taxon>
        <taxon>Methanobacteriales</taxon>
        <taxon>Methanobacteriaceae</taxon>
        <taxon>Methanobrevibacter</taxon>
    </lineage>
</organism>
<keyword evidence="7 9" id="KW-0472">Membrane</keyword>
<dbReference type="Gene3D" id="3.30.465.10">
    <property type="match status" value="1"/>
</dbReference>
<protein>
    <submittedName>
        <fullName evidence="12">Magnesium and cobalt efflux protein CorC</fullName>
    </submittedName>
</protein>
<feature type="transmembrane region" description="Helical" evidence="9">
    <location>
        <begin position="100"/>
        <end position="121"/>
    </location>
</feature>
<evidence type="ECO:0000256" key="3">
    <source>
        <dbReference type="ARBA" id="ARBA00022692"/>
    </source>
</evidence>
<accession>A0A2U1S6U0</accession>
<evidence type="ECO:0000259" key="11">
    <source>
        <dbReference type="PROSITE" id="PS51846"/>
    </source>
</evidence>
<feature type="domain" description="CBS" evidence="10">
    <location>
        <begin position="281"/>
        <end position="342"/>
    </location>
</feature>
<proteinExistence type="predicted"/>
<evidence type="ECO:0000313" key="13">
    <source>
        <dbReference type="Proteomes" id="UP000245577"/>
    </source>
</evidence>
<keyword evidence="6 8" id="KW-0129">CBS domain</keyword>
<dbReference type="Proteomes" id="UP000245577">
    <property type="component" value="Unassembled WGS sequence"/>
</dbReference>
<feature type="domain" description="CBS" evidence="10">
    <location>
        <begin position="217"/>
        <end position="276"/>
    </location>
</feature>
<dbReference type="EMBL" id="MZGU01000004">
    <property type="protein sequence ID" value="PWB85805.1"/>
    <property type="molecule type" value="Genomic_DNA"/>
</dbReference>
<evidence type="ECO:0000256" key="1">
    <source>
        <dbReference type="ARBA" id="ARBA00004651"/>
    </source>
</evidence>
<dbReference type="InterPro" id="IPR016169">
    <property type="entry name" value="FAD-bd_PCMH_sub2"/>
</dbReference>
<comment type="caution">
    <text evidence="12">The sequence shown here is derived from an EMBL/GenBank/DDBJ whole genome shotgun (WGS) entry which is preliminary data.</text>
</comment>
<dbReference type="SUPFAM" id="SSF56176">
    <property type="entry name" value="FAD-binding/transporter-associated domain-like"/>
    <property type="match status" value="1"/>
</dbReference>
<keyword evidence="2" id="KW-1003">Cell membrane</keyword>
<feature type="domain" description="CNNM transmembrane" evidence="11">
    <location>
        <begin position="1"/>
        <end position="198"/>
    </location>
</feature>
<evidence type="ECO:0000256" key="6">
    <source>
        <dbReference type="ARBA" id="ARBA00023122"/>
    </source>
</evidence>
<dbReference type="PANTHER" id="PTHR43099">
    <property type="entry name" value="UPF0053 PROTEIN YRKA"/>
    <property type="match status" value="1"/>
</dbReference>
<evidence type="ECO:0000313" key="12">
    <source>
        <dbReference type="EMBL" id="PWB85805.1"/>
    </source>
</evidence>